<name>A0A1I0S794_9BACT</name>
<dbReference type="AlphaFoldDB" id="A0A1I0S794"/>
<dbReference type="STRING" id="29529.SAMN04488122_4381"/>
<gene>
    <name evidence="2" type="ORF">SAMN04488122_4381</name>
</gene>
<evidence type="ECO:0000259" key="1">
    <source>
        <dbReference type="Pfam" id="PF13304"/>
    </source>
</evidence>
<dbReference type="Pfam" id="PF13304">
    <property type="entry name" value="AAA_21"/>
    <property type="match status" value="1"/>
</dbReference>
<dbReference type="InterPro" id="IPR003959">
    <property type="entry name" value="ATPase_AAA_core"/>
</dbReference>
<dbReference type="RefSeq" id="WP_089898039.1">
    <property type="nucleotide sequence ID" value="NZ_FOJG01000002.1"/>
</dbReference>
<dbReference type="PANTHER" id="PTHR43581">
    <property type="entry name" value="ATP/GTP PHOSPHATASE"/>
    <property type="match status" value="1"/>
</dbReference>
<dbReference type="InterPro" id="IPR051396">
    <property type="entry name" value="Bact_Antivir_Def_Nuclease"/>
</dbReference>
<dbReference type="GO" id="GO:0005524">
    <property type="term" value="F:ATP binding"/>
    <property type="evidence" value="ECO:0007669"/>
    <property type="project" value="InterPro"/>
</dbReference>
<evidence type="ECO:0000313" key="2">
    <source>
        <dbReference type="EMBL" id="SEW51620.1"/>
    </source>
</evidence>
<reference evidence="3" key="1">
    <citation type="submission" date="2016-10" db="EMBL/GenBank/DDBJ databases">
        <authorList>
            <person name="Varghese N."/>
            <person name="Submissions S."/>
        </authorList>
    </citation>
    <scope>NUCLEOTIDE SEQUENCE [LARGE SCALE GENOMIC DNA]</scope>
    <source>
        <strain evidence="3">DSM 3695</strain>
    </source>
</reference>
<dbReference type="GO" id="GO:0016887">
    <property type="term" value="F:ATP hydrolysis activity"/>
    <property type="evidence" value="ECO:0007669"/>
    <property type="project" value="InterPro"/>
</dbReference>
<dbReference type="PANTHER" id="PTHR43581:SF2">
    <property type="entry name" value="EXCINUCLEASE ATPASE SUBUNIT"/>
    <property type="match status" value="1"/>
</dbReference>
<keyword evidence="3" id="KW-1185">Reference proteome</keyword>
<organism evidence="2 3">
    <name type="scientific">Chitinophaga arvensicola</name>
    <dbReference type="NCBI Taxonomy" id="29529"/>
    <lineage>
        <taxon>Bacteria</taxon>
        <taxon>Pseudomonadati</taxon>
        <taxon>Bacteroidota</taxon>
        <taxon>Chitinophagia</taxon>
        <taxon>Chitinophagales</taxon>
        <taxon>Chitinophagaceae</taxon>
        <taxon>Chitinophaga</taxon>
    </lineage>
</organism>
<dbReference type="OrthoDB" id="9815944at2"/>
<dbReference type="Gene3D" id="3.40.50.300">
    <property type="entry name" value="P-loop containing nucleotide triphosphate hydrolases"/>
    <property type="match status" value="1"/>
</dbReference>
<proteinExistence type="predicted"/>
<dbReference type="Proteomes" id="UP000199310">
    <property type="component" value="Unassembled WGS sequence"/>
</dbReference>
<dbReference type="SUPFAM" id="SSF52540">
    <property type="entry name" value="P-loop containing nucleoside triphosphate hydrolases"/>
    <property type="match status" value="1"/>
</dbReference>
<dbReference type="EMBL" id="FOJG01000002">
    <property type="protein sequence ID" value="SEW51620.1"/>
    <property type="molecule type" value="Genomic_DNA"/>
</dbReference>
<protein>
    <submittedName>
        <fullName evidence="2">AAA domain-containing protein, putative AbiEii toxin, Type IV TA system</fullName>
    </submittedName>
</protein>
<feature type="domain" description="ATPase AAA-type core" evidence="1">
    <location>
        <begin position="319"/>
        <end position="387"/>
    </location>
</feature>
<dbReference type="InterPro" id="IPR027417">
    <property type="entry name" value="P-loop_NTPase"/>
</dbReference>
<evidence type="ECO:0000313" key="3">
    <source>
        <dbReference type="Proteomes" id="UP000199310"/>
    </source>
</evidence>
<accession>A0A1I0S794</accession>
<sequence length="403" mass="47089">MVLSEFYIEGLYGKYNLSMRVVENKLVLVAKNGASKTTLLRIIFYFLTKQWDNLCSFDFIRISATINSRSYHFNRNDYRIAKSPQDRIVELSQSYSIYKDFILTELSKWDLNQIRENSHNIELTAERYDMPPGLLAKFIDTLITERNSNQLFDWEQYILYLPTYRRIEEDFVTIFSDFSVLLGNYIKEFNDIDSLNSNDNLVNDSGEVRDSEMSYETSANTKSNIVPDDQLFRVLWDSRDREKWLRKKDSMYLELVEFGMDDISFKITEILKLGGNSSEHEGKLEKYLNVCNKYLNPEKSIAYDNNKLHVILNENPTSTIDLGKLSSGEKQIVALFFHLYLEDTKPFLIIDEPEISLSLRWQEEILKDILEADVVGLIVATHSPFIIGQRFKSFARGVNEFLV</sequence>